<proteinExistence type="predicted"/>
<comment type="caution">
    <text evidence="1">The sequence shown here is derived from an EMBL/GenBank/DDBJ whole genome shotgun (WGS) entry which is preliminary data.</text>
</comment>
<dbReference type="OrthoDB" id="10521772at2759"/>
<evidence type="ECO:0000313" key="1">
    <source>
        <dbReference type="EMBL" id="KNZ57222.1"/>
    </source>
</evidence>
<protein>
    <submittedName>
        <fullName evidence="1">Uncharacterized protein</fullName>
    </submittedName>
</protein>
<dbReference type="VEuPathDB" id="FungiDB:VP01_2207g2"/>
<dbReference type="AlphaFoldDB" id="A0A0L6V9I1"/>
<keyword evidence="2" id="KW-1185">Reference proteome</keyword>
<evidence type="ECO:0000313" key="2">
    <source>
        <dbReference type="Proteomes" id="UP000037035"/>
    </source>
</evidence>
<dbReference type="Proteomes" id="UP000037035">
    <property type="component" value="Unassembled WGS sequence"/>
</dbReference>
<accession>A0A0L6V9I1</accession>
<reference evidence="1 2" key="1">
    <citation type="submission" date="2015-08" db="EMBL/GenBank/DDBJ databases">
        <title>Next Generation Sequencing and Analysis of the Genome of Puccinia sorghi L Schw, the Causal Agent of Maize Common Rust.</title>
        <authorList>
            <person name="Rochi L."/>
            <person name="Burguener G."/>
            <person name="Darino M."/>
            <person name="Turjanski A."/>
            <person name="Kreff E."/>
            <person name="Dieguez M.J."/>
            <person name="Sacco F."/>
        </authorList>
    </citation>
    <scope>NUCLEOTIDE SEQUENCE [LARGE SCALE GENOMIC DNA]</scope>
    <source>
        <strain evidence="1 2">RO10H11247</strain>
    </source>
</reference>
<organism evidence="1 2">
    <name type="scientific">Puccinia sorghi</name>
    <dbReference type="NCBI Taxonomy" id="27349"/>
    <lineage>
        <taxon>Eukaryota</taxon>
        <taxon>Fungi</taxon>
        <taxon>Dikarya</taxon>
        <taxon>Basidiomycota</taxon>
        <taxon>Pucciniomycotina</taxon>
        <taxon>Pucciniomycetes</taxon>
        <taxon>Pucciniales</taxon>
        <taxon>Pucciniaceae</taxon>
        <taxon>Puccinia</taxon>
    </lineage>
</organism>
<name>A0A0L6V9I1_9BASI</name>
<sequence>MTHGKRNPPPEDTKYVKLPSETGKIDIRRDIKELRFSEFKEYVWQAIRKQDALELGDHAEKLENNGLITWLASVPHRGPFAAKNKATIHNDRSFADFIKIVSAPGEESQKNIVTLIEKDLNAVAQESFACISLASTYGLSYARRECVVQSIPASDSTSNAIHSWLCAHCSPMSSSRAALLLHRWDNWFGRSTIVYVAPAHPPQPVFGGTGVPSSPPASEGVDLDEYMQFAHVDLTDIIIQQALHDLGITHFSSFHNLKACELEEAGIKK</sequence>
<dbReference type="EMBL" id="LAVV01007067">
    <property type="protein sequence ID" value="KNZ57222.1"/>
    <property type="molecule type" value="Genomic_DNA"/>
</dbReference>
<gene>
    <name evidence="1" type="ORF">VP01_2207g2</name>
</gene>